<feature type="compositionally biased region" description="Pro residues" evidence="1">
    <location>
        <begin position="75"/>
        <end position="84"/>
    </location>
</feature>
<name>A0AAD3H6B5_9STRA</name>
<comment type="caution">
    <text evidence="3">The sequence shown here is derived from an EMBL/GenBank/DDBJ whole genome shotgun (WGS) entry which is preliminary data.</text>
</comment>
<feature type="compositionally biased region" description="Low complexity" evidence="1">
    <location>
        <begin position="55"/>
        <end position="66"/>
    </location>
</feature>
<evidence type="ECO:0000313" key="3">
    <source>
        <dbReference type="EMBL" id="GFH51618.1"/>
    </source>
</evidence>
<evidence type="ECO:0000256" key="1">
    <source>
        <dbReference type="SAM" id="MobiDB-lite"/>
    </source>
</evidence>
<feature type="compositionally biased region" description="Low complexity" evidence="1">
    <location>
        <begin position="29"/>
        <end position="44"/>
    </location>
</feature>
<evidence type="ECO:0000259" key="2">
    <source>
        <dbReference type="Pfam" id="PF13767"/>
    </source>
</evidence>
<proteinExistence type="predicted"/>
<evidence type="ECO:0000313" key="4">
    <source>
        <dbReference type="Proteomes" id="UP001054902"/>
    </source>
</evidence>
<accession>A0AAD3H6B5</accession>
<feature type="region of interest" description="Disordered" evidence="1">
    <location>
        <begin position="173"/>
        <end position="203"/>
    </location>
</feature>
<dbReference type="EMBL" id="BLLK01000045">
    <property type="protein sequence ID" value="GFH51618.1"/>
    <property type="molecule type" value="Genomic_DNA"/>
</dbReference>
<reference evidence="3 4" key="1">
    <citation type="journal article" date="2021" name="Sci. Rep.">
        <title>The genome of the diatom Chaetoceros tenuissimus carries an ancient integrated fragment of an extant virus.</title>
        <authorList>
            <person name="Hongo Y."/>
            <person name="Kimura K."/>
            <person name="Takaki Y."/>
            <person name="Yoshida Y."/>
            <person name="Baba S."/>
            <person name="Kobayashi G."/>
            <person name="Nagasaki K."/>
            <person name="Hano T."/>
            <person name="Tomaru Y."/>
        </authorList>
    </citation>
    <scope>NUCLEOTIDE SEQUENCE [LARGE SCALE GENOMIC DNA]</scope>
    <source>
        <strain evidence="3 4">NIES-3715</strain>
    </source>
</reference>
<feature type="region of interest" description="Disordered" evidence="1">
    <location>
        <begin position="1"/>
        <end position="123"/>
    </location>
</feature>
<dbReference type="AlphaFoldDB" id="A0AAD3H6B5"/>
<protein>
    <recommendedName>
        <fullName evidence="2">DUF4168 domain-containing protein</fullName>
    </recommendedName>
</protein>
<dbReference type="Pfam" id="PF13767">
    <property type="entry name" value="DUF4168"/>
    <property type="match status" value="2"/>
</dbReference>
<organism evidence="3 4">
    <name type="scientific">Chaetoceros tenuissimus</name>
    <dbReference type="NCBI Taxonomy" id="426638"/>
    <lineage>
        <taxon>Eukaryota</taxon>
        <taxon>Sar</taxon>
        <taxon>Stramenopiles</taxon>
        <taxon>Ochrophyta</taxon>
        <taxon>Bacillariophyta</taxon>
        <taxon>Coscinodiscophyceae</taxon>
        <taxon>Chaetocerotophycidae</taxon>
        <taxon>Chaetocerotales</taxon>
        <taxon>Chaetocerotaceae</taxon>
        <taxon>Chaetoceros</taxon>
    </lineage>
</organism>
<feature type="domain" description="DUF4168" evidence="2">
    <location>
        <begin position="288"/>
        <end position="368"/>
    </location>
</feature>
<dbReference type="Proteomes" id="UP001054902">
    <property type="component" value="Unassembled WGS sequence"/>
</dbReference>
<gene>
    <name evidence="3" type="ORF">CTEN210_08094</name>
</gene>
<feature type="domain" description="DUF4168" evidence="2">
    <location>
        <begin position="146"/>
        <end position="251"/>
    </location>
</feature>
<sequence length="522" mass="57392">MKKFFRGGETAVESKETPIATLVSSTKAAVPRTSTTASTSTPKTVVKKRRRKKSSSSISSQTATPRAAISQTPVPVTPKAPPAPTLKVVDEVPEVPPSPVPAKETTPIEPLMPPPVEETQPEPEPIIKKEKSRFNVMPTLFVKEEEKQYDTYAACLAATESLRRIRDGKIKNKKGGTAVAGEDNSWQSMLKPSDAGSDPKNVNVSKEEYKRACAEYVLNSSKAIKALGLSVTQFNQLGREVSKNNDLKEKVMEQAYLYRMASTVKMDKVPLIQDPDSSQLLKSSRRRRVQMFVKSITEIEDLREEQTKKLEKSLNIDKLPSDVNLCDPNVLPLLSPEVKQVIKAFPLEAEKIVKKYGLNSDEFNQISTPVPLNLNKLLNNYEIFKMKLSTIAILATIGSAAAFAPANNAARTTALNAEAQSRQAFLASAAAALFVPAVANAGTMDQELVTDPTEVWETGKPSAAAEKARVGRYTNARTQMNSNFAPQKRLTLERKSPVTRLDINAPNFEAYKQTFPGLYKQI</sequence>
<dbReference type="InterPro" id="IPR025433">
    <property type="entry name" value="DUF4168"/>
</dbReference>
<feature type="compositionally biased region" description="Basic residues" evidence="1">
    <location>
        <begin position="45"/>
        <end position="54"/>
    </location>
</feature>
<keyword evidence="4" id="KW-1185">Reference proteome</keyword>